<evidence type="ECO:0000313" key="8">
    <source>
        <dbReference type="EMBL" id="KAF4312840.1"/>
    </source>
</evidence>
<proteinExistence type="predicted"/>
<feature type="compositionally biased region" description="Acidic residues" evidence="4">
    <location>
        <begin position="32"/>
        <end position="45"/>
    </location>
</feature>
<dbReference type="InterPro" id="IPR000953">
    <property type="entry name" value="Chromo/chromo_shadow_dom"/>
</dbReference>
<dbReference type="InterPro" id="IPR003892">
    <property type="entry name" value="CUE"/>
</dbReference>
<dbReference type="Proteomes" id="UP000572817">
    <property type="component" value="Unassembled WGS sequence"/>
</dbReference>
<comment type="caution">
    <text evidence="8">The sequence shown here is derived from an EMBL/GenBank/DDBJ whole genome shotgun (WGS) entry which is preliminary data.</text>
</comment>
<organism evidence="8 9">
    <name type="scientific">Botryosphaeria dothidea</name>
    <dbReference type="NCBI Taxonomy" id="55169"/>
    <lineage>
        <taxon>Eukaryota</taxon>
        <taxon>Fungi</taxon>
        <taxon>Dikarya</taxon>
        <taxon>Ascomycota</taxon>
        <taxon>Pezizomycotina</taxon>
        <taxon>Dothideomycetes</taxon>
        <taxon>Dothideomycetes incertae sedis</taxon>
        <taxon>Botryosphaeriales</taxon>
        <taxon>Botryosphaeriaceae</taxon>
        <taxon>Botryosphaeria</taxon>
    </lineage>
</organism>
<accession>A0A8H4J4E2</accession>
<feature type="region of interest" description="Disordered" evidence="4">
    <location>
        <begin position="274"/>
        <end position="303"/>
    </location>
</feature>
<sequence>MPPAISDDDASVSSENDIPSKVEKASAKKVVEEEEDEEDEDDEEEYVVDKIISHLTDDDGSIKYEIKWMGYERKSDRTWEPEDNLEGAREALEEYWAKIGGRPTPGGKKRKASSTPAGTPAGKGRGRGRKPKEDSLSIEPEAKPVKQQKQPDFPKGSWEDHIQSVDTIEEVPDEAKGVRRRYGMVVWNDSRKTRHELAVLNQKCPQKMLAYYEQHLRFYTNEDDFSASNDVPVVFAIYKDYEGQPNALEQAHAILSIFKDDTVVEQLTEFDPSGCSTQNGVLPELEGAASPGHKSPTETDATSLTNGVSSLALSSSGVSTPSESSVNMLWLSNLDISAKEGQLMETFPTLPANTITYVLKKNKGDYMRATDELLNHVLFEEMDGQDGEEKILRKGIDNFAEDESVPRGRKTKTRKNKKRTNYMNLEEYARASSEPAVPAQNKWHTASQDVDFITSKVNISHKTVKSLYHERGGSVRSTIAALIESSIKNDQKSIEEESDIVVQNVADLSNEFPLDIPQAHALIRLTQPSSADAHELAKALTSSSNGSTTTAVGGIELIPRYAPLNLSEPDDTELPRAALSSPGPGPQTAATFAAARHGAFTKASEYHRKGKSDPLMKAAAGYYGQLGRDQHRAYQSAVAAEADRLVARQSTDTQLDLHGVSVADAKRIAKQKVGEWWAALGEERIREYAGGRGRKEYRIITGVGRHSDGGRAKIGPAVVKMLVGDGWKVEVESGVVTVMGLRKA</sequence>
<dbReference type="InterPro" id="IPR023779">
    <property type="entry name" value="Chromodomain_CS"/>
</dbReference>
<dbReference type="SUPFAM" id="SSF54160">
    <property type="entry name" value="Chromo domain-like"/>
    <property type="match status" value="2"/>
</dbReference>
<dbReference type="InterPro" id="IPR002625">
    <property type="entry name" value="Smr_dom"/>
</dbReference>
<dbReference type="InterPro" id="IPR016197">
    <property type="entry name" value="Chromo-like_dom_sf"/>
</dbReference>
<dbReference type="Pfam" id="PF26286">
    <property type="entry name" value="UBA_10"/>
    <property type="match status" value="1"/>
</dbReference>
<dbReference type="PANTHER" id="PTHR46535:SF1">
    <property type="entry name" value="NEDD4-BINDING PROTEIN 2"/>
    <property type="match status" value="1"/>
</dbReference>
<feature type="domain" description="Chromo" evidence="5">
    <location>
        <begin position="46"/>
        <end position="107"/>
    </location>
</feature>
<evidence type="ECO:0000259" key="5">
    <source>
        <dbReference type="PROSITE" id="PS50013"/>
    </source>
</evidence>
<dbReference type="Gene3D" id="2.40.50.40">
    <property type="match status" value="2"/>
</dbReference>
<dbReference type="GO" id="GO:0006338">
    <property type="term" value="P:chromatin remodeling"/>
    <property type="evidence" value="ECO:0007669"/>
    <property type="project" value="UniProtKB-ARBA"/>
</dbReference>
<dbReference type="SMART" id="SM00298">
    <property type="entry name" value="CHROMO"/>
    <property type="match status" value="1"/>
</dbReference>
<comment type="subunit">
    <text evidence="2">Component of the NuA4 histone acetyltransferase complex.</text>
</comment>
<feature type="region of interest" description="Disordered" evidence="4">
    <location>
        <begin position="96"/>
        <end position="158"/>
    </location>
</feature>
<feature type="compositionally biased region" description="Acidic residues" evidence="4">
    <location>
        <begin position="1"/>
        <end position="10"/>
    </location>
</feature>
<keyword evidence="9" id="KW-1185">Reference proteome</keyword>
<feature type="domain" description="CUE" evidence="7">
    <location>
        <begin position="335"/>
        <end position="380"/>
    </location>
</feature>
<dbReference type="GO" id="GO:0004519">
    <property type="term" value="F:endonuclease activity"/>
    <property type="evidence" value="ECO:0007669"/>
    <property type="project" value="TreeGrafter"/>
</dbReference>
<dbReference type="SUPFAM" id="SSF160443">
    <property type="entry name" value="SMR domain-like"/>
    <property type="match status" value="1"/>
</dbReference>
<evidence type="ECO:0000313" key="9">
    <source>
        <dbReference type="Proteomes" id="UP000572817"/>
    </source>
</evidence>
<dbReference type="Pfam" id="PF01393">
    <property type="entry name" value="Chromo_shadow"/>
    <property type="match status" value="1"/>
</dbReference>
<dbReference type="InterPro" id="IPR052772">
    <property type="entry name" value="Endo/PolyKinase_Domain-Protein"/>
</dbReference>
<dbReference type="PROSITE" id="PS00598">
    <property type="entry name" value="CHROMO_1"/>
    <property type="match status" value="1"/>
</dbReference>
<dbReference type="Gene3D" id="3.30.1370.110">
    <property type="match status" value="1"/>
</dbReference>
<dbReference type="InterPro" id="IPR023780">
    <property type="entry name" value="Chromo_domain"/>
</dbReference>
<dbReference type="SMART" id="SM00300">
    <property type="entry name" value="ChSh"/>
    <property type="match status" value="1"/>
</dbReference>
<feature type="compositionally biased region" description="Basic and acidic residues" evidence="4">
    <location>
        <begin position="131"/>
        <end position="144"/>
    </location>
</feature>
<evidence type="ECO:0000256" key="1">
    <source>
        <dbReference type="ARBA" id="ARBA00004123"/>
    </source>
</evidence>
<feature type="region of interest" description="Disordered" evidence="4">
    <location>
        <begin position="1"/>
        <end position="45"/>
    </location>
</feature>
<dbReference type="PROSITE" id="PS50013">
    <property type="entry name" value="CHROMO_2"/>
    <property type="match status" value="1"/>
</dbReference>
<dbReference type="CDD" id="cd14279">
    <property type="entry name" value="CUE"/>
    <property type="match status" value="1"/>
</dbReference>
<dbReference type="CDD" id="cd00024">
    <property type="entry name" value="CD_CSD"/>
    <property type="match status" value="1"/>
</dbReference>
<keyword evidence="3" id="KW-0539">Nucleus</keyword>
<dbReference type="OrthoDB" id="443981at2759"/>
<protein>
    <submittedName>
        <fullName evidence="8">Smr protein/MutS2</fullName>
    </submittedName>
</protein>
<evidence type="ECO:0000256" key="4">
    <source>
        <dbReference type="SAM" id="MobiDB-lite"/>
    </source>
</evidence>
<dbReference type="PANTHER" id="PTHR46535">
    <property type="entry name" value="NEDD4-BINDING PROTEIN 2"/>
    <property type="match status" value="1"/>
</dbReference>
<dbReference type="Pfam" id="PF00385">
    <property type="entry name" value="Chromo"/>
    <property type="match status" value="1"/>
</dbReference>
<dbReference type="GO" id="GO:0005634">
    <property type="term" value="C:nucleus"/>
    <property type="evidence" value="ECO:0007669"/>
    <property type="project" value="UniProtKB-SubCell"/>
</dbReference>
<dbReference type="GO" id="GO:0000792">
    <property type="term" value="C:heterochromatin"/>
    <property type="evidence" value="ECO:0007669"/>
    <property type="project" value="UniProtKB-ARBA"/>
</dbReference>
<dbReference type="PROSITE" id="PS50828">
    <property type="entry name" value="SMR"/>
    <property type="match status" value="1"/>
</dbReference>
<reference evidence="8" key="1">
    <citation type="submission" date="2020-04" db="EMBL/GenBank/DDBJ databases">
        <title>Genome Assembly and Annotation of Botryosphaeria dothidea sdau 11-99, a Latent Pathogen of Apple Fruit Ring Rot in China.</title>
        <authorList>
            <person name="Yu C."/>
            <person name="Diao Y."/>
            <person name="Lu Q."/>
            <person name="Zhao J."/>
            <person name="Cui S."/>
            <person name="Peng C."/>
            <person name="He B."/>
            <person name="Liu H."/>
        </authorList>
    </citation>
    <scope>NUCLEOTIDE SEQUENCE [LARGE SCALE GENOMIC DNA]</scope>
    <source>
        <strain evidence="8">Sdau11-99</strain>
    </source>
</reference>
<evidence type="ECO:0000256" key="2">
    <source>
        <dbReference type="ARBA" id="ARBA00011353"/>
    </source>
</evidence>
<evidence type="ECO:0000256" key="3">
    <source>
        <dbReference type="ARBA" id="ARBA00023242"/>
    </source>
</evidence>
<evidence type="ECO:0000259" key="7">
    <source>
        <dbReference type="PROSITE" id="PS51140"/>
    </source>
</evidence>
<comment type="subcellular location">
    <subcellularLocation>
        <location evidence="1">Nucleus</location>
    </subcellularLocation>
</comment>
<gene>
    <name evidence="8" type="ORF">GTA08_BOTSDO11920</name>
</gene>
<dbReference type="GO" id="GO:0043130">
    <property type="term" value="F:ubiquitin binding"/>
    <property type="evidence" value="ECO:0007669"/>
    <property type="project" value="InterPro"/>
</dbReference>
<feature type="region of interest" description="Disordered" evidence="4">
    <location>
        <begin position="567"/>
        <end position="589"/>
    </location>
</feature>
<dbReference type="PROSITE" id="PS51140">
    <property type="entry name" value="CUE"/>
    <property type="match status" value="1"/>
</dbReference>
<dbReference type="AlphaFoldDB" id="A0A8H4J4E2"/>
<name>A0A8H4J4E2_9PEZI</name>
<dbReference type="EMBL" id="WWBZ02000002">
    <property type="protein sequence ID" value="KAF4312840.1"/>
    <property type="molecule type" value="Genomic_DNA"/>
</dbReference>
<feature type="domain" description="Smr" evidence="6">
    <location>
        <begin position="655"/>
        <end position="742"/>
    </location>
</feature>
<dbReference type="InterPro" id="IPR036063">
    <property type="entry name" value="Smr_dom_sf"/>
</dbReference>
<evidence type="ECO:0000259" key="6">
    <source>
        <dbReference type="PROSITE" id="PS50828"/>
    </source>
</evidence>
<dbReference type="SMART" id="SM00463">
    <property type="entry name" value="SMR"/>
    <property type="match status" value="1"/>
</dbReference>
<feature type="compositionally biased region" description="Basic and acidic residues" evidence="4">
    <location>
        <begin position="18"/>
        <end position="31"/>
    </location>
</feature>
<dbReference type="InterPro" id="IPR008251">
    <property type="entry name" value="Chromo_shadow_dom"/>
</dbReference>
<dbReference type="InterPro" id="IPR058864">
    <property type="entry name" value="UBA_10"/>
</dbReference>